<name>A0A6G9AGB3_9BACT</name>
<dbReference type="Pfam" id="PF13585">
    <property type="entry name" value="CHU_C"/>
    <property type="match status" value="1"/>
</dbReference>
<proteinExistence type="predicted"/>
<dbReference type="KEGG" id="spib:G8759_02060"/>
<dbReference type="NCBIfam" id="TIGR04131">
    <property type="entry name" value="Bac_Flav_CTERM"/>
    <property type="match status" value="1"/>
</dbReference>
<organism evidence="1 2">
    <name type="scientific">Spirosoma aureum</name>
    <dbReference type="NCBI Taxonomy" id="2692134"/>
    <lineage>
        <taxon>Bacteria</taxon>
        <taxon>Pseudomonadati</taxon>
        <taxon>Bacteroidota</taxon>
        <taxon>Cytophagia</taxon>
        <taxon>Cytophagales</taxon>
        <taxon>Cytophagaceae</taxon>
        <taxon>Spirosoma</taxon>
    </lineage>
</organism>
<dbReference type="AlphaFoldDB" id="A0A6G9AGB3"/>
<protein>
    <submittedName>
        <fullName evidence="1">Gliding motility-associated C-terminal domain-containing protein</fullName>
    </submittedName>
</protein>
<dbReference type="Proteomes" id="UP000501802">
    <property type="component" value="Chromosome"/>
</dbReference>
<dbReference type="EMBL" id="CP050063">
    <property type="protein sequence ID" value="QIP11501.1"/>
    <property type="molecule type" value="Genomic_DNA"/>
</dbReference>
<evidence type="ECO:0000313" key="1">
    <source>
        <dbReference type="EMBL" id="QIP11501.1"/>
    </source>
</evidence>
<dbReference type="InterPro" id="IPR026341">
    <property type="entry name" value="T9SS_type_B"/>
</dbReference>
<keyword evidence="2" id="KW-1185">Reference proteome</keyword>
<dbReference type="RefSeq" id="WP_167204750.1">
    <property type="nucleotide sequence ID" value="NZ_CP050063.1"/>
</dbReference>
<accession>A0A6G9AGB3</accession>
<sequence length="304" mass="33190">MYPCGKACLAQSCPGISNDLLINQSFGTAKENPSLAGLTSYNYVTSVCPENGEYSLASTVDGTCFFNAWHTVTEDHTPNDAGGNILIINASDEMGAFYQQPLPGLCGGTNYEFSLWGLNLLKPNICSDPVLPNLTIRIETIDGRVLRTIDFGSIEITQTPVWRRYSTLFTAPNVTEPVVVKLINNQGAGGCGNDLALDDIQLKQCDACAPNPVYVPDAFTPNNDGVNDELAVFLREAVSFNIKIYNRWGNVIFTSDALTNKWDGNYAGNPCAAGEYTWVITYKFADSASTTHDYIRRGHVLLTR</sequence>
<evidence type="ECO:0000313" key="2">
    <source>
        <dbReference type="Proteomes" id="UP000501802"/>
    </source>
</evidence>
<dbReference type="Gene3D" id="2.60.120.260">
    <property type="entry name" value="Galactose-binding domain-like"/>
    <property type="match status" value="1"/>
</dbReference>
<reference evidence="1 2" key="1">
    <citation type="submission" date="2020-03" db="EMBL/GenBank/DDBJ databases">
        <authorList>
            <person name="Kim M.K."/>
        </authorList>
    </citation>
    <scope>NUCLEOTIDE SEQUENCE [LARGE SCALE GENOMIC DNA]</scope>
    <source>
        <strain evidence="1 2">BT328</strain>
    </source>
</reference>
<gene>
    <name evidence="1" type="ORF">G8759_02060</name>
</gene>